<feature type="compositionally biased region" description="Basic and acidic residues" evidence="1">
    <location>
        <begin position="77"/>
        <end position="86"/>
    </location>
</feature>
<feature type="region of interest" description="Disordered" evidence="1">
    <location>
        <begin position="73"/>
        <end position="92"/>
    </location>
</feature>
<feature type="compositionally biased region" description="Basic and acidic residues" evidence="1">
    <location>
        <begin position="103"/>
        <end position="113"/>
    </location>
</feature>
<name>A0A835GWZ6_9MAGN</name>
<evidence type="ECO:0000313" key="2">
    <source>
        <dbReference type="EMBL" id="KAF9588045.1"/>
    </source>
</evidence>
<protein>
    <submittedName>
        <fullName evidence="2">Uncharacterized protein</fullName>
    </submittedName>
</protein>
<gene>
    <name evidence="2" type="ORF">IFM89_007286</name>
</gene>
<proteinExistence type="predicted"/>
<feature type="region of interest" description="Disordered" evidence="1">
    <location>
        <begin position="1"/>
        <end position="58"/>
    </location>
</feature>
<dbReference type="EMBL" id="JADFTS010000009">
    <property type="protein sequence ID" value="KAF9588045.1"/>
    <property type="molecule type" value="Genomic_DNA"/>
</dbReference>
<feature type="region of interest" description="Disordered" evidence="1">
    <location>
        <begin position="103"/>
        <end position="149"/>
    </location>
</feature>
<dbReference type="Proteomes" id="UP000631114">
    <property type="component" value="Unassembled WGS sequence"/>
</dbReference>
<reference evidence="2 3" key="1">
    <citation type="submission" date="2020-10" db="EMBL/GenBank/DDBJ databases">
        <title>The Coptis chinensis genome and diversification of protoberbering-type alkaloids.</title>
        <authorList>
            <person name="Wang B."/>
            <person name="Shu S."/>
            <person name="Song C."/>
            <person name="Liu Y."/>
        </authorList>
    </citation>
    <scope>NUCLEOTIDE SEQUENCE [LARGE SCALE GENOMIC DNA]</scope>
    <source>
        <strain evidence="2">HL-2020</strain>
        <tissue evidence="2">Leaf</tissue>
    </source>
</reference>
<sequence length="226" mass="25362">MSVEAQGEQNHEQGNAKSVARKGVQEDAQEVEVGTLRNTTTQDKDLGPTVPIVQVEDTRAKIEAERVLQLMAHKQHARVEDDKPPDPESTNFTRWANIVARAEEDQNGDRSQDQEENSQDSKYGKPKWQLQQSKTSATRSRSRGIANDKTQNRLSKLINKWDPDIVGIAEPMINPGDISSAYLQSLGMSAFFTPMIDRIVFQTSGFFGNPQYPLPLFYSSLLKKSQ</sequence>
<organism evidence="2 3">
    <name type="scientific">Coptis chinensis</name>
    <dbReference type="NCBI Taxonomy" id="261450"/>
    <lineage>
        <taxon>Eukaryota</taxon>
        <taxon>Viridiplantae</taxon>
        <taxon>Streptophyta</taxon>
        <taxon>Embryophyta</taxon>
        <taxon>Tracheophyta</taxon>
        <taxon>Spermatophyta</taxon>
        <taxon>Magnoliopsida</taxon>
        <taxon>Ranunculales</taxon>
        <taxon>Ranunculaceae</taxon>
        <taxon>Coptidoideae</taxon>
        <taxon>Coptis</taxon>
    </lineage>
</organism>
<evidence type="ECO:0000256" key="1">
    <source>
        <dbReference type="SAM" id="MobiDB-lite"/>
    </source>
</evidence>
<accession>A0A835GWZ6</accession>
<keyword evidence="3" id="KW-1185">Reference proteome</keyword>
<feature type="compositionally biased region" description="Polar residues" evidence="1">
    <location>
        <begin position="129"/>
        <end position="139"/>
    </location>
</feature>
<dbReference type="AlphaFoldDB" id="A0A835GWZ6"/>
<evidence type="ECO:0000313" key="3">
    <source>
        <dbReference type="Proteomes" id="UP000631114"/>
    </source>
</evidence>
<comment type="caution">
    <text evidence="2">The sequence shown here is derived from an EMBL/GenBank/DDBJ whole genome shotgun (WGS) entry which is preliminary data.</text>
</comment>